<dbReference type="InterPro" id="IPR009057">
    <property type="entry name" value="Homeodomain-like_sf"/>
</dbReference>
<dbReference type="AlphaFoldDB" id="A0A3Q2FGN4"/>
<dbReference type="Pfam" id="PF25787">
    <property type="entry name" value="HTH_SB"/>
    <property type="match status" value="1"/>
</dbReference>
<dbReference type="Pfam" id="PF13358">
    <property type="entry name" value="DDE_3"/>
    <property type="match status" value="1"/>
</dbReference>
<dbReference type="Ensembl" id="ENSCVAT00000010813.1">
    <property type="protein sequence ID" value="ENSCVAP00000002980.1"/>
    <property type="gene ID" value="ENSCVAG00000004130.1"/>
</dbReference>
<reference evidence="3" key="1">
    <citation type="submission" date="2025-08" db="UniProtKB">
        <authorList>
            <consortium name="Ensembl"/>
        </authorList>
    </citation>
    <scope>IDENTIFICATION</scope>
</reference>
<reference evidence="3" key="2">
    <citation type="submission" date="2025-09" db="UniProtKB">
        <authorList>
            <consortium name="Ensembl"/>
        </authorList>
    </citation>
    <scope>IDENTIFICATION</scope>
</reference>
<dbReference type="OMA" id="HCVERPK"/>
<dbReference type="InterPro" id="IPR057667">
    <property type="entry name" value="HTH_SB"/>
</dbReference>
<dbReference type="STRING" id="28743.ENSCVAP00000002980"/>
<dbReference type="Proteomes" id="UP000265020">
    <property type="component" value="Unassembled WGS sequence"/>
</dbReference>
<dbReference type="SUPFAM" id="SSF46689">
    <property type="entry name" value="Homeodomain-like"/>
    <property type="match status" value="1"/>
</dbReference>
<dbReference type="GO" id="GO:0003677">
    <property type="term" value="F:DNA binding"/>
    <property type="evidence" value="ECO:0007669"/>
    <property type="project" value="InterPro"/>
</dbReference>
<name>A0A3Q2FGN4_CYPVA</name>
<dbReference type="InterPro" id="IPR052338">
    <property type="entry name" value="Transposase_5"/>
</dbReference>
<accession>A0A3Q2FGN4</accession>
<dbReference type="InterPro" id="IPR036397">
    <property type="entry name" value="RNaseH_sf"/>
</dbReference>
<evidence type="ECO:0000259" key="2">
    <source>
        <dbReference type="PROSITE" id="PS51057"/>
    </source>
</evidence>
<dbReference type="Gene3D" id="1.10.10.10">
    <property type="entry name" value="Winged helix-like DNA-binding domain superfamily/Winged helix DNA-binding domain"/>
    <property type="match status" value="1"/>
</dbReference>
<dbReference type="PROSITE" id="PS51057">
    <property type="entry name" value="PAIRED_2"/>
    <property type="match status" value="1"/>
</dbReference>
<dbReference type="GO" id="GO:0006355">
    <property type="term" value="P:regulation of DNA-templated transcription"/>
    <property type="evidence" value="ECO:0007669"/>
    <property type="project" value="InterPro"/>
</dbReference>
<dbReference type="InterPro" id="IPR036388">
    <property type="entry name" value="WH-like_DNA-bd_sf"/>
</dbReference>
<evidence type="ECO:0000313" key="4">
    <source>
        <dbReference type="Proteomes" id="UP000265020"/>
    </source>
</evidence>
<evidence type="ECO:0000313" key="3">
    <source>
        <dbReference type="Ensembl" id="ENSCVAP00000002980.1"/>
    </source>
</evidence>
<proteinExistence type="predicted"/>
<keyword evidence="1" id="KW-0563">Paired box</keyword>
<dbReference type="InterPro" id="IPR038717">
    <property type="entry name" value="Tc1-like_DDE_dom"/>
</dbReference>
<sequence>MGKSKELSEDVRKRIVDLHKSGKSLGAISKELQIPKSSVQSIIRKYDLFGCVSTLPRSGRRPKLSHSDELKLVKMFKDNPGTTKVQIWQELETAGMQVSLSTVKRVLHCVERPKLSSKSSGGSLGAELAKELQQVGVRASAYGGRRKRAVKKLPLSEENIQGRLQFCRKYVDWTAEDWCKVIFSEVSTFQLFTSGKELVRRKGEACQKSCVADPDMVRVWGCFSSKGVGSLTLLTRDTSMNEEWYQNVLQEHLLPTIHEQFDDDKYFFQHDGAPCHKAEAVTKWLKDHEVEVLDLWPENSPDLNPMQNLWSFLKKQVDKQKPTNCDQLQALIRQEWFTINRDLVQKFISSMPERIAEVVRKQGQPCEF</sequence>
<keyword evidence="4" id="KW-1185">Reference proteome</keyword>
<feature type="domain" description="Paired" evidence="2">
    <location>
        <begin position="1"/>
        <end position="110"/>
    </location>
</feature>
<dbReference type="PANTHER" id="PTHR23022">
    <property type="entry name" value="TRANSPOSABLE ELEMENT-RELATED"/>
    <property type="match status" value="1"/>
</dbReference>
<evidence type="ECO:0000256" key="1">
    <source>
        <dbReference type="ARBA" id="ARBA00022724"/>
    </source>
</evidence>
<dbReference type="PANTHER" id="PTHR23022:SF135">
    <property type="entry name" value="SI:DKEY-77F5.3"/>
    <property type="match status" value="1"/>
</dbReference>
<dbReference type="InterPro" id="IPR001523">
    <property type="entry name" value="Paired_dom"/>
</dbReference>
<protein>
    <recommendedName>
        <fullName evidence="2">Paired domain-containing protein</fullName>
    </recommendedName>
</protein>
<dbReference type="Gene3D" id="3.30.420.10">
    <property type="entry name" value="Ribonuclease H-like superfamily/Ribonuclease H"/>
    <property type="match status" value="1"/>
</dbReference>
<organism evidence="3 4">
    <name type="scientific">Cyprinodon variegatus</name>
    <name type="common">Sheepshead minnow</name>
    <dbReference type="NCBI Taxonomy" id="28743"/>
    <lineage>
        <taxon>Eukaryota</taxon>
        <taxon>Metazoa</taxon>
        <taxon>Chordata</taxon>
        <taxon>Craniata</taxon>
        <taxon>Vertebrata</taxon>
        <taxon>Euteleostomi</taxon>
        <taxon>Actinopterygii</taxon>
        <taxon>Neopterygii</taxon>
        <taxon>Teleostei</taxon>
        <taxon>Neoteleostei</taxon>
        <taxon>Acanthomorphata</taxon>
        <taxon>Ovalentaria</taxon>
        <taxon>Atherinomorphae</taxon>
        <taxon>Cyprinodontiformes</taxon>
        <taxon>Cyprinodontidae</taxon>
        <taxon>Cyprinodon</taxon>
    </lineage>
</organism>
<dbReference type="GeneTree" id="ENSGT01150000286914"/>